<feature type="compositionally biased region" description="Pro residues" evidence="1">
    <location>
        <begin position="227"/>
        <end position="237"/>
    </location>
</feature>
<evidence type="ECO:0000313" key="3">
    <source>
        <dbReference type="Proteomes" id="UP001313282"/>
    </source>
</evidence>
<proteinExistence type="predicted"/>
<name>A0AAN8MSW3_9PEZI</name>
<gene>
    <name evidence="2" type="ORF">TWF718_003491</name>
</gene>
<dbReference type="AlphaFoldDB" id="A0AAN8MSW3"/>
<feature type="compositionally biased region" description="Basic and acidic residues" evidence="1">
    <location>
        <begin position="115"/>
        <end position="125"/>
    </location>
</feature>
<protein>
    <submittedName>
        <fullName evidence="2">Uncharacterized protein</fullName>
    </submittedName>
</protein>
<feature type="region of interest" description="Disordered" evidence="1">
    <location>
        <begin position="82"/>
        <end position="345"/>
    </location>
</feature>
<dbReference type="Proteomes" id="UP001313282">
    <property type="component" value="Unassembled WGS sequence"/>
</dbReference>
<evidence type="ECO:0000313" key="2">
    <source>
        <dbReference type="EMBL" id="KAK6330063.1"/>
    </source>
</evidence>
<keyword evidence="3" id="KW-1185">Reference proteome</keyword>
<reference evidence="2 3" key="1">
    <citation type="submission" date="2019-10" db="EMBL/GenBank/DDBJ databases">
        <authorList>
            <person name="Palmer J.M."/>
        </authorList>
    </citation>
    <scope>NUCLEOTIDE SEQUENCE [LARGE SCALE GENOMIC DNA]</scope>
    <source>
        <strain evidence="2 3">TWF718</strain>
    </source>
</reference>
<evidence type="ECO:0000256" key="1">
    <source>
        <dbReference type="SAM" id="MobiDB-lite"/>
    </source>
</evidence>
<sequence>MDRILAPVLVERTVAPWVLVLVLVERTGTWEPQTPADAPPVVSPYQRTKEAPRIPLRYQKKDKKDKMSGLLRKLSTCCLCDHGHDSNSSESEIENTVILPHRMPADNPRTSQRRRGAEEATEAGKHATRPAAGENANKQTPKPPKGQPSERSKRVFRPDLDNPPKDPFHRSGGQDESTLIIKPGSNFPVSSAPEVEDSENEESLGNILPEYLTTDQPRPLGTSPAAPKQPPKQSPKQPPKRAIKLASKLASKQASNQPPKQGPKPAPEQAPAAEDLSPQLPPPAHPRRAPTTTDPDPTDDLAAMEPSTPSRVSHDSSRPRAPYDTSKDVEGGRLSSPPCPRDFRRDGLIFLPRSQAIELYPGADLVTSDDIAECLRGLGVEVSPRTGSLEGEKG</sequence>
<comment type="caution">
    <text evidence="2">The sequence shown here is derived from an EMBL/GenBank/DDBJ whole genome shotgun (WGS) entry which is preliminary data.</text>
</comment>
<feature type="compositionally biased region" description="Low complexity" evidence="1">
    <location>
        <begin position="289"/>
        <end position="303"/>
    </location>
</feature>
<organism evidence="2 3">
    <name type="scientific">Orbilia javanica</name>
    <dbReference type="NCBI Taxonomy" id="47235"/>
    <lineage>
        <taxon>Eukaryota</taxon>
        <taxon>Fungi</taxon>
        <taxon>Dikarya</taxon>
        <taxon>Ascomycota</taxon>
        <taxon>Pezizomycotina</taxon>
        <taxon>Orbiliomycetes</taxon>
        <taxon>Orbiliales</taxon>
        <taxon>Orbiliaceae</taxon>
        <taxon>Orbilia</taxon>
    </lineage>
</organism>
<dbReference type="EMBL" id="JAVHNR010000012">
    <property type="protein sequence ID" value="KAK6330063.1"/>
    <property type="molecule type" value="Genomic_DNA"/>
</dbReference>
<accession>A0AAN8MSW3</accession>
<feature type="compositionally biased region" description="Basic and acidic residues" evidence="1">
    <location>
        <begin position="148"/>
        <end position="173"/>
    </location>
</feature>